<sequence>MDSNKSRGSGLLRSPPSSPEKLPLPPVSTEGRARVDKLIEQVDSINITSDKFSSKSQELSHLKWCQEAILDADTLSYAVERLHIYWLSNQSAVSKAAIFLCVNWMFEIGGQKLRHTLLLCLQKDFENRLDMQAKSPEQFLNAAAFLVEIYIRVRIENQTLEVLTVPVFQYLEDLLTGDDSEIELFANLLVGLGSTLHEAQAKEGKHTSLSLYSPLQNIFIKVRSTLMSRNLSSQSRLWLLFIMDMSSSGDYQSLSPSLEMFYKNKDHLGAGGEILLKCLELIRSPDEKSSDKILPKVVDADVGTQIAGIQISPRPKVKEDSEKKTTIGLTKKSPEKSEILDKRESFRCAMDQTKGSKGKSYWLHDDRFEKEDSYGSNKDRSNENFTKPRASQGNWRRPSTPKDDKEGNHSSSDGNWRQSQIKRSDKDSKENSKSTPVENVPSLAAHNGHSNEECWD</sequence>
<feature type="region of interest" description="Disordered" evidence="1">
    <location>
        <begin position="312"/>
        <end position="338"/>
    </location>
</feature>
<dbReference type="OrthoDB" id="6484979at2759"/>
<feature type="compositionally biased region" description="Pro residues" evidence="1">
    <location>
        <begin position="16"/>
        <end position="26"/>
    </location>
</feature>
<organism evidence="2 3">
    <name type="scientific">Frankliniella occidentalis</name>
    <name type="common">Western flower thrips</name>
    <name type="synonym">Euthrips occidentalis</name>
    <dbReference type="NCBI Taxonomy" id="133901"/>
    <lineage>
        <taxon>Eukaryota</taxon>
        <taxon>Metazoa</taxon>
        <taxon>Ecdysozoa</taxon>
        <taxon>Arthropoda</taxon>
        <taxon>Hexapoda</taxon>
        <taxon>Insecta</taxon>
        <taxon>Pterygota</taxon>
        <taxon>Neoptera</taxon>
        <taxon>Paraneoptera</taxon>
        <taxon>Thysanoptera</taxon>
        <taxon>Terebrantia</taxon>
        <taxon>Thripoidea</taxon>
        <taxon>Thripidae</taxon>
        <taxon>Frankliniella</taxon>
    </lineage>
</organism>
<feature type="compositionally biased region" description="Polar residues" evidence="1">
    <location>
        <begin position="409"/>
        <end position="421"/>
    </location>
</feature>
<dbReference type="GO" id="GO:0008494">
    <property type="term" value="F:translation activator activity"/>
    <property type="evidence" value="ECO:0007669"/>
    <property type="project" value="TreeGrafter"/>
</dbReference>
<feature type="compositionally biased region" description="Low complexity" evidence="1">
    <location>
        <begin position="1"/>
        <end position="15"/>
    </location>
</feature>
<dbReference type="PANTHER" id="PTHR23254">
    <property type="entry name" value="EIF4G DOMAIN PROTEIN"/>
    <property type="match status" value="1"/>
</dbReference>
<feature type="compositionally biased region" description="Polar residues" evidence="1">
    <location>
        <begin position="383"/>
        <end position="394"/>
    </location>
</feature>
<dbReference type="GO" id="GO:0006446">
    <property type="term" value="P:regulation of translational initiation"/>
    <property type="evidence" value="ECO:0007669"/>
    <property type="project" value="TreeGrafter"/>
</dbReference>
<dbReference type="AlphaFoldDB" id="A0A6J1SL78"/>
<dbReference type="PANTHER" id="PTHR23254:SF16">
    <property type="entry name" value="CBP80_20-DEPENDENT TRANSLATION INITIATION FACTOR"/>
    <property type="match status" value="1"/>
</dbReference>
<keyword evidence="2" id="KW-1185">Reference proteome</keyword>
<reference evidence="3" key="1">
    <citation type="submission" date="2025-08" db="UniProtKB">
        <authorList>
            <consortium name="RefSeq"/>
        </authorList>
    </citation>
    <scope>IDENTIFICATION</scope>
    <source>
        <tissue evidence="3">Whole organism</tissue>
    </source>
</reference>
<evidence type="ECO:0000313" key="2">
    <source>
        <dbReference type="Proteomes" id="UP000504606"/>
    </source>
</evidence>
<feature type="compositionally biased region" description="Basic and acidic residues" evidence="1">
    <location>
        <begin position="316"/>
        <end position="325"/>
    </location>
</feature>
<evidence type="ECO:0000256" key="1">
    <source>
        <dbReference type="SAM" id="MobiDB-lite"/>
    </source>
</evidence>
<protein>
    <submittedName>
        <fullName evidence="3">Uncharacterized protein LOC113208629</fullName>
    </submittedName>
</protein>
<dbReference type="InterPro" id="IPR016024">
    <property type="entry name" value="ARM-type_fold"/>
</dbReference>
<dbReference type="InterPro" id="IPR051367">
    <property type="entry name" value="mRNA_TranslReg/HistoneTransl"/>
</dbReference>
<dbReference type="Proteomes" id="UP000504606">
    <property type="component" value="Unplaced"/>
</dbReference>
<dbReference type="KEGG" id="foc:113208629"/>
<dbReference type="Gene3D" id="1.25.40.180">
    <property type="match status" value="1"/>
</dbReference>
<dbReference type="GO" id="GO:0005829">
    <property type="term" value="C:cytosol"/>
    <property type="evidence" value="ECO:0007669"/>
    <property type="project" value="TreeGrafter"/>
</dbReference>
<evidence type="ECO:0000313" key="3">
    <source>
        <dbReference type="RefSeq" id="XP_026281499.1"/>
    </source>
</evidence>
<feature type="compositionally biased region" description="Basic and acidic residues" evidence="1">
    <location>
        <begin position="370"/>
        <end position="382"/>
    </location>
</feature>
<gene>
    <name evidence="3" type="primary">LOC113208629</name>
</gene>
<accession>A0A6J1SL78</accession>
<feature type="region of interest" description="Disordered" evidence="1">
    <location>
        <begin position="370"/>
        <end position="456"/>
    </location>
</feature>
<name>A0A6J1SL78_FRAOC</name>
<dbReference type="SUPFAM" id="SSF48371">
    <property type="entry name" value="ARM repeat"/>
    <property type="match status" value="1"/>
</dbReference>
<proteinExistence type="predicted"/>
<dbReference type="GeneID" id="113208629"/>
<feature type="region of interest" description="Disordered" evidence="1">
    <location>
        <begin position="1"/>
        <end position="32"/>
    </location>
</feature>
<dbReference type="RefSeq" id="XP_026281499.1">
    <property type="nucleotide sequence ID" value="XM_026425714.2"/>
</dbReference>
<feature type="compositionally biased region" description="Basic and acidic residues" evidence="1">
    <location>
        <begin position="422"/>
        <end position="432"/>
    </location>
</feature>